<feature type="domain" description="PhoU" evidence="9">
    <location>
        <begin position="124"/>
        <end position="208"/>
    </location>
</feature>
<dbReference type="GO" id="GO:0005737">
    <property type="term" value="C:cytoplasm"/>
    <property type="evidence" value="ECO:0007669"/>
    <property type="project" value="UniProtKB-SubCell"/>
</dbReference>
<dbReference type="GO" id="GO:0045936">
    <property type="term" value="P:negative regulation of phosphate metabolic process"/>
    <property type="evidence" value="ECO:0007669"/>
    <property type="project" value="InterPro"/>
</dbReference>
<dbReference type="Gene3D" id="1.20.58.220">
    <property type="entry name" value="Phosphate transport system protein phou homolog 2, domain 2"/>
    <property type="match status" value="1"/>
</dbReference>
<evidence type="ECO:0000256" key="6">
    <source>
        <dbReference type="ARBA" id="ARBA00022592"/>
    </source>
</evidence>
<keyword evidence="6 8" id="KW-0592">Phosphate transport</keyword>
<dbReference type="PIRSF" id="PIRSF003107">
    <property type="entry name" value="PhoU"/>
    <property type="match status" value="1"/>
</dbReference>
<gene>
    <name evidence="10" type="ORF">SAMN04488498_103114</name>
</gene>
<keyword evidence="4 8" id="KW-0813">Transport</keyword>
<comment type="similarity">
    <text evidence="2 8">Belongs to the PhoU family.</text>
</comment>
<dbReference type="GO" id="GO:0006817">
    <property type="term" value="P:phosphate ion transport"/>
    <property type="evidence" value="ECO:0007669"/>
    <property type="project" value="UniProtKB-KW"/>
</dbReference>
<dbReference type="PANTHER" id="PTHR42930:SF3">
    <property type="entry name" value="PHOSPHATE-SPECIFIC TRANSPORT SYSTEM ACCESSORY PROTEIN PHOU"/>
    <property type="match status" value="1"/>
</dbReference>
<evidence type="ECO:0000313" key="10">
    <source>
        <dbReference type="EMBL" id="SFK16897.1"/>
    </source>
</evidence>
<name>A0A1I3XBV7_9HYPH</name>
<evidence type="ECO:0000256" key="3">
    <source>
        <dbReference type="ARBA" id="ARBA00011738"/>
    </source>
</evidence>
<comment type="function">
    <text evidence="7 8">Plays a role in the regulation of phosphate uptake.</text>
</comment>
<keyword evidence="11" id="KW-1185">Reference proteome</keyword>
<evidence type="ECO:0000256" key="8">
    <source>
        <dbReference type="PIRNR" id="PIRNR003107"/>
    </source>
</evidence>
<keyword evidence="5 8" id="KW-0963">Cytoplasm</keyword>
<comment type="subcellular location">
    <subcellularLocation>
        <location evidence="1 8">Cytoplasm</location>
    </subcellularLocation>
</comment>
<dbReference type="NCBIfam" id="TIGR02135">
    <property type="entry name" value="phoU_full"/>
    <property type="match status" value="1"/>
</dbReference>
<dbReference type="InterPro" id="IPR038078">
    <property type="entry name" value="PhoU-like_sf"/>
</dbReference>
<protein>
    <recommendedName>
        <fullName evidence="8">Phosphate-specific transport system accessory protein PhoU</fullName>
    </recommendedName>
</protein>
<dbReference type="RefSeq" id="WP_149759418.1">
    <property type="nucleotide sequence ID" value="NZ_BSPE01000008.1"/>
</dbReference>
<dbReference type="AlphaFoldDB" id="A0A1I3XBV7"/>
<evidence type="ECO:0000256" key="5">
    <source>
        <dbReference type="ARBA" id="ARBA00022490"/>
    </source>
</evidence>
<dbReference type="InterPro" id="IPR028366">
    <property type="entry name" value="PhoU"/>
</dbReference>
<accession>A0A1I3XBV7</accession>
<evidence type="ECO:0000256" key="1">
    <source>
        <dbReference type="ARBA" id="ARBA00004496"/>
    </source>
</evidence>
<evidence type="ECO:0000256" key="2">
    <source>
        <dbReference type="ARBA" id="ARBA00008107"/>
    </source>
</evidence>
<organism evidence="10 11">
    <name type="scientific">Neomesorhizobium albiziae</name>
    <dbReference type="NCBI Taxonomy" id="335020"/>
    <lineage>
        <taxon>Bacteria</taxon>
        <taxon>Pseudomonadati</taxon>
        <taxon>Pseudomonadota</taxon>
        <taxon>Alphaproteobacteria</taxon>
        <taxon>Hyphomicrobiales</taxon>
        <taxon>Phyllobacteriaceae</taxon>
        <taxon>Neomesorhizobium</taxon>
    </lineage>
</organism>
<evidence type="ECO:0000256" key="4">
    <source>
        <dbReference type="ARBA" id="ARBA00022448"/>
    </source>
</evidence>
<dbReference type="SUPFAM" id="SSF109755">
    <property type="entry name" value="PhoU-like"/>
    <property type="match status" value="1"/>
</dbReference>
<dbReference type="GO" id="GO:0030643">
    <property type="term" value="P:intracellular phosphate ion homeostasis"/>
    <property type="evidence" value="ECO:0007669"/>
    <property type="project" value="InterPro"/>
</dbReference>
<dbReference type="Proteomes" id="UP000323300">
    <property type="component" value="Unassembled WGS sequence"/>
</dbReference>
<dbReference type="InterPro" id="IPR026022">
    <property type="entry name" value="PhoU_dom"/>
</dbReference>
<evidence type="ECO:0000256" key="7">
    <source>
        <dbReference type="ARBA" id="ARBA00056181"/>
    </source>
</evidence>
<dbReference type="PANTHER" id="PTHR42930">
    <property type="entry name" value="PHOSPHATE-SPECIFIC TRANSPORT SYSTEM ACCESSORY PROTEIN PHOU"/>
    <property type="match status" value="1"/>
</dbReference>
<sequence>MREHTVASFDEDLEHIDQLMRDMGDLAGAMLQSATKSLLSSDNPLAQRVISDDAIMDAKQRELDDRAITLIAKRQPMAQDLRAVVGAIRMASDLERIGDLAKNIAKRVGAVGQSTTPRNLSHSIETMAALVLKQVQGVIDKYVARDAEGLKPLRADDEKIDIQYTAVFRELLTYMMEDPRNITACTHLLFCAKNLERIGDHVTNIAENAYYVMTGTQLPPHRPKLDETSLTVLAE</sequence>
<evidence type="ECO:0000259" key="9">
    <source>
        <dbReference type="Pfam" id="PF01895"/>
    </source>
</evidence>
<comment type="subunit">
    <text evidence="3 8">Homodimer.</text>
</comment>
<dbReference type="EMBL" id="FOSL01000003">
    <property type="protein sequence ID" value="SFK16897.1"/>
    <property type="molecule type" value="Genomic_DNA"/>
</dbReference>
<dbReference type="OrthoDB" id="9814256at2"/>
<dbReference type="Pfam" id="PF01895">
    <property type="entry name" value="PhoU"/>
    <property type="match status" value="2"/>
</dbReference>
<reference evidence="10 11" key="1">
    <citation type="submission" date="2016-10" db="EMBL/GenBank/DDBJ databases">
        <authorList>
            <person name="Varghese N."/>
            <person name="Submissions S."/>
        </authorList>
    </citation>
    <scope>NUCLEOTIDE SEQUENCE [LARGE SCALE GENOMIC DNA]</scope>
    <source>
        <strain evidence="10 11">DSM 21822</strain>
    </source>
</reference>
<proteinExistence type="inferred from homology"/>
<feature type="domain" description="PhoU" evidence="9">
    <location>
        <begin position="21"/>
        <end position="108"/>
    </location>
</feature>
<dbReference type="FunFam" id="1.20.58.220:FF:000004">
    <property type="entry name" value="Phosphate-specific transport system accessory protein PhoU"/>
    <property type="match status" value="1"/>
</dbReference>
<evidence type="ECO:0000313" key="11">
    <source>
        <dbReference type="Proteomes" id="UP000323300"/>
    </source>
</evidence>